<keyword evidence="2" id="KW-1185">Reference proteome</keyword>
<name>A0AAD7CTS8_MYCRO</name>
<evidence type="ECO:0000313" key="1">
    <source>
        <dbReference type="EMBL" id="KAJ7662397.1"/>
    </source>
</evidence>
<comment type="caution">
    <text evidence="1">The sequence shown here is derived from an EMBL/GenBank/DDBJ whole genome shotgun (WGS) entry which is preliminary data.</text>
</comment>
<reference evidence="1" key="1">
    <citation type="submission" date="2023-03" db="EMBL/GenBank/DDBJ databases">
        <title>Massive genome expansion in bonnet fungi (Mycena s.s.) driven by repeated elements and novel gene families across ecological guilds.</title>
        <authorList>
            <consortium name="Lawrence Berkeley National Laboratory"/>
            <person name="Harder C.B."/>
            <person name="Miyauchi S."/>
            <person name="Viragh M."/>
            <person name="Kuo A."/>
            <person name="Thoen E."/>
            <person name="Andreopoulos B."/>
            <person name="Lu D."/>
            <person name="Skrede I."/>
            <person name="Drula E."/>
            <person name="Henrissat B."/>
            <person name="Morin E."/>
            <person name="Kohler A."/>
            <person name="Barry K."/>
            <person name="LaButti K."/>
            <person name="Morin E."/>
            <person name="Salamov A."/>
            <person name="Lipzen A."/>
            <person name="Mereny Z."/>
            <person name="Hegedus B."/>
            <person name="Baldrian P."/>
            <person name="Stursova M."/>
            <person name="Weitz H."/>
            <person name="Taylor A."/>
            <person name="Grigoriev I.V."/>
            <person name="Nagy L.G."/>
            <person name="Martin F."/>
            <person name="Kauserud H."/>
        </authorList>
    </citation>
    <scope>NUCLEOTIDE SEQUENCE</scope>
    <source>
        <strain evidence="1">CBHHK067</strain>
    </source>
</reference>
<dbReference type="AlphaFoldDB" id="A0AAD7CTS8"/>
<dbReference type="Proteomes" id="UP001221757">
    <property type="component" value="Unassembled WGS sequence"/>
</dbReference>
<dbReference type="EMBL" id="JARKIE010000241">
    <property type="protein sequence ID" value="KAJ7662397.1"/>
    <property type="molecule type" value="Genomic_DNA"/>
</dbReference>
<gene>
    <name evidence="1" type="ORF">B0H17DRAFT_1144342</name>
</gene>
<proteinExistence type="predicted"/>
<protein>
    <submittedName>
        <fullName evidence="1">Uncharacterized protein</fullName>
    </submittedName>
</protein>
<sequence length="221" mass="24037">MLLSWLDLGPPLPLRLCGAAPVFLLLFIKATQCDNIQSALSSVLDGGDRKVRHLRSHLKVIWFSMISRESYHAVTTGVAILAPIHEKWGTMWLYAIGHSTRVAFGHSAGNALPAYTRLDDAGLRASVKIVGCMSIGSSKKPASIYIDFRVFIGLMCLDIGRQASACGPRNRMGPWPHKIRHLNVGHSSLSPASPLSRRARGTRNFTVKNRGANLSLVSGVS</sequence>
<accession>A0AAD7CTS8</accession>
<evidence type="ECO:0000313" key="2">
    <source>
        <dbReference type="Proteomes" id="UP001221757"/>
    </source>
</evidence>
<organism evidence="1 2">
    <name type="scientific">Mycena rosella</name>
    <name type="common">Pink bonnet</name>
    <name type="synonym">Agaricus rosellus</name>
    <dbReference type="NCBI Taxonomy" id="1033263"/>
    <lineage>
        <taxon>Eukaryota</taxon>
        <taxon>Fungi</taxon>
        <taxon>Dikarya</taxon>
        <taxon>Basidiomycota</taxon>
        <taxon>Agaricomycotina</taxon>
        <taxon>Agaricomycetes</taxon>
        <taxon>Agaricomycetidae</taxon>
        <taxon>Agaricales</taxon>
        <taxon>Marasmiineae</taxon>
        <taxon>Mycenaceae</taxon>
        <taxon>Mycena</taxon>
    </lineage>
</organism>